<keyword evidence="5" id="KW-0406">Ion transport</keyword>
<feature type="transmembrane region" description="Helical" evidence="9">
    <location>
        <begin position="483"/>
        <end position="507"/>
    </location>
</feature>
<feature type="transmembrane region" description="Helical" evidence="9">
    <location>
        <begin position="564"/>
        <end position="580"/>
    </location>
</feature>
<evidence type="ECO:0000313" key="12">
    <source>
        <dbReference type="RefSeq" id="XP_030763300.1"/>
    </source>
</evidence>
<keyword evidence="7" id="KW-0407">Ion channel</keyword>
<dbReference type="Proteomes" id="UP000504635">
    <property type="component" value="Unplaced"/>
</dbReference>
<feature type="transmembrane region" description="Helical" evidence="9">
    <location>
        <begin position="636"/>
        <end position="657"/>
    </location>
</feature>
<dbReference type="RefSeq" id="XP_030763300.1">
    <property type="nucleotide sequence ID" value="XM_030907440.1"/>
</dbReference>
<accession>A0A6J2YKA3</accession>
<feature type="transmembrane region" description="Helical" evidence="9">
    <location>
        <begin position="699"/>
        <end position="721"/>
    </location>
</feature>
<keyword evidence="4 8" id="KW-0040">ANK repeat</keyword>
<dbReference type="PROSITE" id="PS50297">
    <property type="entry name" value="ANK_REP_REGION"/>
    <property type="match status" value="6"/>
</dbReference>
<evidence type="ECO:0000256" key="2">
    <source>
        <dbReference type="ARBA" id="ARBA00022606"/>
    </source>
</evidence>
<feature type="transmembrane region" description="Helical" evidence="9">
    <location>
        <begin position="592"/>
        <end position="615"/>
    </location>
</feature>
<dbReference type="GO" id="GO:0022857">
    <property type="term" value="F:transmembrane transporter activity"/>
    <property type="evidence" value="ECO:0007669"/>
    <property type="project" value="TreeGrafter"/>
</dbReference>
<evidence type="ECO:0000256" key="6">
    <source>
        <dbReference type="ARBA" id="ARBA00023180"/>
    </source>
</evidence>
<dbReference type="KEGG" id="soy:115887910"/>
<feature type="repeat" description="ANK" evidence="8">
    <location>
        <begin position="125"/>
        <end position="157"/>
    </location>
</feature>
<evidence type="ECO:0000256" key="8">
    <source>
        <dbReference type="PROSITE-ProRule" id="PRU00023"/>
    </source>
</evidence>
<keyword evidence="2" id="KW-0716">Sensory transduction</keyword>
<dbReference type="RefSeq" id="XP_030763299.1">
    <property type="nucleotide sequence ID" value="XM_030907439.1"/>
</dbReference>
<organism evidence="10 12">
    <name type="scientific">Sitophilus oryzae</name>
    <name type="common">Rice weevil</name>
    <name type="synonym">Curculio oryzae</name>
    <dbReference type="NCBI Taxonomy" id="7048"/>
    <lineage>
        <taxon>Eukaryota</taxon>
        <taxon>Metazoa</taxon>
        <taxon>Ecdysozoa</taxon>
        <taxon>Arthropoda</taxon>
        <taxon>Hexapoda</taxon>
        <taxon>Insecta</taxon>
        <taxon>Pterygota</taxon>
        <taxon>Neoptera</taxon>
        <taxon>Endopterygota</taxon>
        <taxon>Coleoptera</taxon>
        <taxon>Polyphaga</taxon>
        <taxon>Cucujiformia</taxon>
        <taxon>Curculionidae</taxon>
        <taxon>Dryophthorinae</taxon>
        <taxon>Sitophilus</taxon>
    </lineage>
</organism>
<dbReference type="PANTHER" id="PTHR47143:SF1">
    <property type="entry name" value="ION_TRANS DOMAIN-CONTAINING PROTEIN"/>
    <property type="match status" value="1"/>
</dbReference>
<dbReference type="GO" id="GO:0034220">
    <property type="term" value="P:monoatomic ion transmembrane transport"/>
    <property type="evidence" value="ECO:0007669"/>
    <property type="project" value="UniProtKB-KW"/>
</dbReference>
<feature type="repeat" description="ANK" evidence="8">
    <location>
        <begin position="92"/>
        <end position="124"/>
    </location>
</feature>
<evidence type="ECO:0000256" key="3">
    <source>
        <dbReference type="ARBA" id="ARBA00022737"/>
    </source>
</evidence>
<sequence length="888" mass="101107">MIMDKASRIFTLDDEQMRWKDAKINIEDTSLDVSSEDSASSQYENEPRIRVTPAQEIWNPDDVWKELQAYPNTEGLKELILSDDLENTLLKNKDIAFLLAAWAGKLDIMHALFSKGVSVNVKDKLNRTALHFASYAGHAECALFLLQNGAEIGEKTEEGSLTPLHCAAAMGHLSCVKLLIKHGANVNAGIEKKSPLHYAVQNMAVDCVKELLENKAIPNTPQVYSETPLHIAAALGNHESVELLINYGAAVNVQSGPDRMTPIHLAAEQGYNSCIKLLVEARGMANCMNRKLQTPLHLAALNQCVETVDILLKNCANPNSPDVDGRTPLHCSVVNVQRSCDLVRSLLSAGADPNRSDLFGYTPMHLAALHEFSKCVTLLLEYGGDVTARTKGGISVLNFVTKKTPEVIPQYISKFDNSIRLNEHDLGDVDCQLKLDFRILVPTMGNQETALLVNFIEVGHKEVLEHPLCKTFLLLKWQVMRKFFFLIFFYKLIFNIFFAAYIIAIYLKDCPSARRGQQPQTCLASPYAINIGYVVLILNTLLVLKEMFQIFHDWKTYIKEWENWLQWATIITVFCCVQPVPDMKIKEDIYNWQHHVAAISIFLSELELMMIVGRFPAFGIYVQMLTTVSLNFTKCMCAYFSLFVAFTLSFGVIFPNYPAFRDLKWVFIKVIIMMSGELEYEDVFFSDTFDIKYPVTAHFAYLGFVLLVTVILTNLMVGLAVSDIQGLQKSAVLHRLVRQATLTAHLESMLFSKLLRWAPEKLMTFLHDQALLLRSQRNWTMDIRPNDPRETKIPKNLIKSIYQLVWNKKENKRQRSTRKSFYAPQLSNKRLYKKYRYDKNCAASMLQIEKEIVLEINKIIKEKFDRFSSDRSFSNNNDENNVSFNSSD</sequence>
<dbReference type="InterPro" id="IPR036770">
    <property type="entry name" value="Ankyrin_rpt-contain_sf"/>
</dbReference>
<dbReference type="GeneID" id="115887910"/>
<dbReference type="OrthoDB" id="7464126at2759"/>
<dbReference type="SUPFAM" id="SSF48403">
    <property type="entry name" value="Ankyrin repeat"/>
    <property type="match status" value="1"/>
</dbReference>
<proteinExistence type="predicted"/>
<feature type="repeat" description="ANK" evidence="8">
    <location>
        <begin position="258"/>
        <end position="290"/>
    </location>
</feature>
<evidence type="ECO:0000256" key="5">
    <source>
        <dbReference type="ARBA" id="ARBA00023065"/>
    </source>
</evidence>
<evidence type="ECO:0000313" key="10">
    <source>
        <dbReference type="Proteomes" id="UP000504635"/>
    </source>
</evidence>
<dbReference type="GO" id="GO:1902495">
    <property type="term" value="C:transmembrane transporter complex"/>
    <property type="evidence" value="ECO:0007669"/>
    <property type="project" value="TreeGrafter"/>
</dbReference>
<dbReference type="PROSITE" id="PS50088">
    <property type="entry name" value="ANK_REPEAT"/>
    <property type="match status" value="8"/>
</dbReference>
<feature type="transmembrane region" description="Helical" evidence="9">
    <location>
        <begin position="527"/>
        <end position="544"/>
    </location>
</feature>
<keyword evidence="11 12" id="KW-0675">Receptor</keyword>
<keyword evidence="9" id="KW-0472">Membrane</keyword>
<dbReference type="InterPro" id="IPR002110">
    <property type="entry name" value="Ankyrin_rpt"/>
</dbReference>
<feature type="repeat" description="ANK" evidence="8">
    <location>
        <begin position="159"/>
        <end position="191"/>
    </location>
</feature>
<keyword evidence="10" id="KW-1185">Reference proteome</keyword>
<dbReference type="Gene3D" id="1.25.40.20">
    <property type="entry name" value="Ankyrin repeat-containing domain"/>
    <property type="match status" value="1"/>
</dbReference>
<dbReference type="SMART" id="SM00248">
    <property type="entry name" value="ANK"/>
    <property type="match status" value="9"/>
</dbReference>
<feature type="repeat" description="ANK" evidence="8">
    <location>
        <begin position="291"/>
        <end position="323"/>
    </location>
</feature>
<protein>
    <submittedName>
        <fullName evidence="11 12">Transient receptor potential channel pyrexia</fullName>
    </submittedName>
</protein>
<dbReference type="InterPro" id="IPR052076">
    <property type="entry name" value="TRP_cation_channel"/>
</dbReference>
<keyword evidence="3" id="KW-0677">Repeat</keyword>
<reference evidence="11 12" key="1">
    <citation type="submission" date="2025-04" db="UniProtKB">
        <authorList>
            <consortium name="RefSeq"/>
        </authorList>
    </citation>
    <scope>IDENTIFICATION</scope>
    <source>
        <tissue evidence="11 12">Gonads</tissue>
    </source>
</reference>
<feature type="repeat" description="ANK" evidence="8">
    <location>
        <begin position="359"/>
        <end position="391"/>
    </location>
</feature>
<dbReference type="PANTHER" id="PTHR47143">
    <property type="entry name" value="TRANSIENT RECEPTOR POTENTIAL CATION CHANNEL PROTEIN PAINLESS"/>
    <property type="match status" value="1"/>
</dbReference>
<evidence type="ECO:0000256" key="9">
    <source>
        <dbReference type="SAM" id="Phobius"/>
    </source>
</evidence>
<keyword evidence="9" id="KW-0812">Transmembrane</keyword>
<evidence type="ECO:0000313" key="11">
    <source>
        <dbReference type="RefSeq" id="XP_030763299.1"/>
    </source>
</evidence>
<dbReference type="PRINTS" id="PR01415">
    <property type="entry name" value="ANKYRIN"/>
</dbReference>
<feature type="repeat" description="ANK" evidence="8">
    <location>
        <begin position="224"/>
        <end position="256"/>
    </location>
</feature>
<keyword evidence="6" id="KW-0325">Glycoprotein</keyword>
<dbReference type="Pfam" id="PF12796">
    <property type="entry name" value="Ank_2"/>
    <property type="match status" value="3"/>
</dbReference>
<dbReference type="AlphaFoldDB" id="A0A6J2YKA3"/>
<evidence type="ECO:0000256" key="1">
    <source>
        <dbReference type="ARBA" id="ARBA00022448"/>
    </source>
</evidence>
<dbReference type="Pfam" id="PF00023">
    <property type="entry name" value="Ank"/>
    <property type="match status" value="2"/>
</dbReference>
<evidence type="ECO:0000256" key="7">
    <source>
        <dbReference type="ARBA" id="ARBA00023303"/>
    </source>
</evidence>
<name>A0A6J2YKA3_SITOR</name>
<dbReference type="CTD" id="38037"/>
<evidence type="ECO:0000256" key="4">
    <source>
        <dbReference type="ARBA" id="ARBA00023043"/>
    </source>
</evidence>
<keyword evidence="1" id="KW-0813">Transport</keyword>
<keyword evidence="9" id="KW-1133">Transmembrane helix</keyword>
<feature type="repeat" description="ANK" evidence="8">
    <location>
        <begin position="324"/>
        <end position="358"/>
    </location>
</feature>
<gene>
    <name evidence="11 12" type="primary">LOC115887910</name>
</gene>